<dbReference type="PROSITE" id="PS00028">
    <property type="entry name" value="ZINC_FINGER_C2H2_1"/>
    <property type="match status" value="3"/>
</dbReference>
<feature type="compositionally biased region" description="Low complexity" evidence="6">
    <location>
        <begin position="850"/>
        <end position="877"/>
    </location>
</feature>
<evidence type="ECO:0000259" key="7">
    <source>
        <dbReference type="PROSITE" id="PS50157"/>
    </source>
</evidence>
<feature type="compositionally biased region" description="Basic and acidic residues" evidence="6">
    <location>
        <begin position="225"/>
        <end position="250"/>
    </location>
</feature>
<feature type="compositionally biased region" description="Low complexity" evidence="6">
    <location>
        <begin position="550"/>
        <end position="563"/>
    </location>
</feature>
<comment type="caution">
    <text evidence="8">The sequence shown here is derived from an EMBL/GenBank/DDBJ whole genome shotgun (WGS) entry which is preliminary data.</text>
</comment>
<feature type="region of interest" description="Disordered" evidence="6">
    <location>
        <begin position="533"/>
        <end position="745"/>
    </location>
</feature>
<dbReference type="InterPro" id="IPR036236">
    <property type="entry name" value="Znf_C2H2_sf"/>
</dbReference>
<feature type="compositionally biased region" description="Polar residues" evidence="6">
    <location>
        <begin position="417"/>
        <end position="435"/>
    </location>
</feature>
<dbReference type="EMBL" id="BLKM01010564">
    <property type="protein sequence ID" value="GFG30609.1"/>
    <property type="molecule type" value="Genomic_DNA"/>
</dbReference>
<feature type="compositionally biased region" description="Polar residues" evidence="6">
    <location>
        <begin position="335"/>
        <end position="345"/>
    </location>
</feature>
<feature type="domain" description="C2H2-type" evidence="7">
    <location>
        <begin position="962"/>
        <end position="989"/>
    </location>
</feature>
<dbReference type="AlphaFoldDB" id="A0A6L2PDH0"/>
<dbReference type="GO" id="GO:0000977">
    <property type="term" value="F:RNA polymerase II transcription regulatory region sequence-specific DNA binding"/>
    <property type="evidence" value="ECO:0007669"/>
    <property type="project" value="TreeGrafter"/>
</dbReference>
<gene>
    <name evidence="8" type="ORF">Cfor_10518</name>
</gene>
<dbReference type="GO" id="GO:0000981">
    <property type="term" value="F:DNA-binding transcription factor activity, RNA polymerase II-specific"/>
    <property type="evidence" value="ECO:0007669"/>
    <property type="project" value="TreeGrafter"/>
</dbReference>
<evidence type="ECO:0000256" key="3">
    <source>
        <dbReference type="ARBA" id="ARBA00022771"/>
    </source>
</evidence>
<feature type="compositionally biased region" description="Low complexity" evidence="6">
    <location>
        <begin position="570"/>
        <end position="579"/>
    </location>
</feature>
<dbReference type="PANTHER" id="PTHR24379:SF127">
    <property type="entry name" value="BLOODY FINGERS-RELATED"/>
    <property type="match status" value="1"/>
</dbReference>
<feature type="region of interest" description="Disordered" evidence="6">
    <location>
        <begin position="268"/>
        <end position="441"/>
    </location>
</feature>
<evidence type="ECO:0000313" key="8">
    <source>
        <dbReference type="EMBL" id="GFG30609.1"/>
    </source>
</evidence>
<feature type="region of interest" description="Disordered" evidence="6">
    <location>
        <begin position="893"/>
        <end position="942"/>
    </location>
</feature>
<feature type="compositionally biased region" description="Polar residues" evidence="6">
    <location>
        <begin position="695"/>
        <end position="721"/>
    </location>
</feature>
<evidence type="ECO:0000256" key="1">
    <source>
        <dbReference type="ARBA" id="ARBA00022723"/>
    </source>
</evidence>
<keyword evidence="1" id="KW-0479">Metal-binding</keyword>
<evidence type="ECO:0000256" key="2">
    <source>
        <dbReference type="ARBA" id="ARBA00022737"/>
    </source>
</evidence>
<keyword evidence="2" id="KW-0677">Repeat</keyword>
<feature type="domain" description="C2H2-type" evidence="7">
    <location>
        <begin position="992"/>
        <end position="1015"/>
    </location>
</feature>
<evidence type="ECO:0000313" key="9">
    <source>
        <dbReference type="Proteomes" id="UP000502823"/>
    </source>
</evidence>
<dbReference type="SUPFAM" id="SSF57667">
    <property type="entry name" value="beta-beta-alpha zinc fingers"/>
    <property type="match status" value="1"/>
</dbReference>
<feature type="compositionally biased region" description="Polar residues" evidence="6">
    <location>
        <begin position="375"/>
        <end position="405"/>
    </location>
</feature>
<keyword evidence="9" id="KW-1185">Reference proteome</keyword>
<dbReference type="InParanoid" id="A0A6L2PDH0"/>
<dbReference type="GO" id="GO:0008270">
    <property type="term" value="F:zinc ion binding"/>
    <property type="evidence" value="ECO:0007669"/>
    <property type="project" value="UniProtKB-KW"/>
</dbReference>
<organism evidence="8 9">
    <name type="scientific">Coptotermes formosanus</name>
    <name type="common">Formosan subterranean termite</name>
    <dbReference type="NCBI Taxonomy" id="36987"/>
    <lineage>
        <taxon>Eukaryota</taxon>
        <taxon>Metazoa</taxon>
        <taxon>Ecdysozoa</taxon>
        <taxon>Arthropoda</taxon>
        <taxon>Hexapoda</taxon>
        <taxon>Insecta</taxon>
        <taxon>Pterygota</taxon>
        <taxon>Neoptera</taxon>
        <taxon>Polyneoptera</taxon>
        <taxon>Dictyoptera</taxon>
        <taxon>Blattodea</taxon>
        <taxon>Blattoidea</taxon>
        <taxon>Termitoidae</taxon>
        <taxon>Rhinotermitidae</taxon>
        <taxon>Coptotermes</taxon>
    </lineage>
</organism>
<feature type="compositionally biased region" description="Polar residues" evidence="6">
    <location>
        <begin position="893"/>
        <end position="905"/>
    </location>
</feature>
<feature type="compositionally biased region" description="Low complexity" evidence="6">
    <location>
        <begin position="645"/>
        <end position="661"/>
    </location>
</feature>
<feature type="region of interest" description="Disordered" evidence="6">
    <location>
        <begin position="223"/>
        <end position="250"/>
    </location>
</feature>
<feature type="region of interest" description="Disordered" evidence="6">
    <location>
        <begin position="841"/>
        <end position="877"/>
    </location>
</feature>
<feature type="region of interest" description="Disordered" evidence="6">
    <location>
        <begin position="802"/>
        <end position="821"/>
    </location>
</feature>
<dbReference type="Pfam" id="PF13912">
    <property type="entry name" value="zf-C2H2_6"/>
    <property type="match status" value="2"/>
</dbReference>
<evidence type="ECO:0000256" key="4">
    <source>
        <dbReference type="ARBA" id="ARBA00022833"/>
    </source>
</evidence>
<sequence length="1101" mass="118768">MHILFFPDDFTNGKLNSAVSDLAEDKIKAVEQQLEKESSIYKQQQRGNSLYCKCCDITFISVVEFHSHHRCHVELPSVIVQRLTPSYVQRMIKNKRLKGGYKGRRRNFARKHTRSYQVPKAKKNKITAPLKLTLKLATDTATDTPSFEIVPQKILIGPGGVYSTNGILDEVKTEVFTQSGDVEWNSKTVEGAGEGAEKVEGTAQKSDGTLESLEGNCAVNVEGVEQNKSEERLGGEEEVTGDKFEEGVETKEAVDDDCLHTVADLNLDDQQQEGRSACPSPSPSEQLRPEFLAPEEESSDSLPSPAMVEVSNTTLAEARSPAFPTTSPAPPQTSGDSNFQHSASEQDQHSPPVADPQEELQSHSGSRDEEGNETPLPSETANFSWNDIGSVTANATDDPASNSGTIDERDPLMIPEQASSDPQHGTVDNSENLQEGSPPDSLLRGFLCDPSTGDKAVPVTTPASGVVGSVIDGLGSEYISLERLGETGALVCCDVCGEQTSNLEEHRARAGHYKCGHQECGNQVFPNLSELASHQHVAHGSSGQPPSQPPQQQQSSQQYQMPHHQPPPVQQLAQQVQRLPVPPPQQLSPRQVNHHSPQPMVQQMSPQLHQLMPPQQPYPQSQVRRPPPLYRVPGSGNVPGTPQGMQHQYPNHPQQPQQQHMMPPPMYNQQSFPQPQNDYSAPAGSLPAPRPYGNMVQQMNRPRAPSQHSMQRPSIVQQQQPRMGLQQKRPAVATNPPTSSPNKQRRMDVLLPDSHDDADCHVIAMQKRTDSGPMIGNVQGATNSGRPESMIHLTDSITLSVRQPQGAAGTGQPTAAGGKNKSDAKAVANILATRGITVTPAGGAVGRTGAQQSPQQQQRQSRPPPATQAAASAASQPVTTLNLNSAISIIAQPTASSPSRQQQGNFAVPHGRGSVNRSLQQQMERPPRPPTVDLTGDGPPPVPVLHSVSRGRARGRSIMGRHTCQVCDKAFSTQESLSQHMTLHRSPGKLPYRCSLCSAQYPTQQGLLQHRQAYHKEPAVQPGAELAIPVVDLKAPGALNRLAGLGIHHYVPLSQLVSQSGGYFGLPIVSVDGARNPAVCNLGGLGASSVLSLGPLKHLGR</sequence>
<dbReference type="Gene3D" id="3.30.160.60">
    <property type="entry name" value="Classic Zinc Finger"/>
    <property type="match status" value="1"/>
</dbReference>
<keyword evidence="4" id="KW-0862">Zinc</keyword>
<reference evidence="9" key="1">
    <citation type="submission" date="2020-01" db="EMBL/GenBank/DDBJ databases">
        <title>Draft genome sequence of the Termite Coptotermes fromosanus.</title>
        <authorList>
            <person name="Itakura S."/>
            <person name="Yosikawa Y."/>
            <person name="Umezawa K."/>
        </authorList>
    </citation>
    <scope>NUCLEOTIDE SEQUENCE [LARGE SCALE GENOMIC DNA]</scope>
</reference>
<accession>A0A6L2PDH0</accession>
<dbReference type="SMART" id="SM00355">
    <property type="entry name" value="ZnF_C2H2"/>
    <property type="match status" value="5"/>
</dbReference>
<dbReference type="PROSITE" id="PS50157">
    <property type="entry name" value="ZINC_FINGER_C2H2_2"/>
    <property type="match status" value="2"/>
</dbReference>
<dbReference type="Proteomes" id="UP000502823">
    <property type="component" value="Unassembled WGS sequence"/>
</dbReference>
<name>A0A6L2PDH0_COPFO</name>
<protein>
    <recommendedName>
        <fullName evidence="7">C2H2-type domain-containing protein</fullName>
    </recommendedName>
</protein>
<dbReference type="GO" id="GO:0005634">
    <property type="term" value="C:nucleus"/>
    <property type="evidence" value="ECO:0007669"/>
    <property type="project" value="TreeGrafter"/>
</dbReference>
<feature type="compositionally biased region" description="Low complexity" evidence="6">
    <location>
        <begin position="587"/>
        <end position="624"/>
    </location>
</feature>
<dbReference type="InterPro" id="IPR013087">
    <property type="entry name" value="Znf_C2H2_type"/>
</dbReference>
<dbReference type="OrthoDB" id="5982876at2759"/>
<evidence type="ECO:0000256" key="6">
    <source>
        <dbReference type="SAM" id="MobiDB-lite"/>
    </source>
</evidence>
<dbReference type="PANTHER" id="PTHR24379">
    <property type="entry name" value="KRAB AND ZINC FINGER DOMAIN-CONTAINING"/>
    <property type="match status" value="1"/>
</dbReference>
<evidence type="ECO:0000256" key="5">
    <source>
        <dbReference type="PROSITE-ProRule" id="PRU00042"/>
    </source>
</evidence>
<feature type="compositionally biased region" description="Low complexity" evidence="6">
    <location>
        <begin position="803"/>
        <end position="818"/>
    </location>
</feature>
<proteinExistence type="predicted"/>
<keyword evidence="3 5" id="KW-0863">Zinc-finger</keyword>